<dbReference type="HOGENOM" id="CLU_3212891_0_0_5"/>
<sequence length="44" mass="5151">MAAFRLFLVYAFIWLKLTHTVRFKISGAFIKKLSNLFRLACMAI</sequence>
<name>A1UTN1_BARBK</name>
<organism evidence="1 2">
    <name type="scientific">Bartonella bacilliformis (strain ATCC 35685 / KC583 / Herrer 020/F12,63)</name>
    <dbReference type="NCBI Taxonomy" id="360095"/>
    <lineage>
        <taxon>Bacteria</taxon>
        <taxon>Pseudomonadati</taxon>
        <taxon>Pseudomonadota</taxon>
        <taxon>Alphaproteobacteria</taxon>
        <taxon>Hyphomicrobiales</taxon>
        <taxon>Bartonellaceae</taxon>
        <taxon>Bartonella</taxon>
    </lineage>
</organism>
<dbReference type="Proteomes" id="UP000000643">
    <property type="component" value="Chromosome"/>
</dbReference>
<reference evidence="1 2" key="1">
    <citation type="submission" date="2006-12" db="EMBL/GenBank/DDBJ databases">
        <authorList>
            <person name="Hendrix L."/>
            <person name="Mohamoud Y."/>
            <person name="Radune D."/>
            <person name="Shvartsbeyn A."/>
            <person name="Daugherty S."/>
            <person name="Dodson R."/>
            <person name="Durkin A.S."/>
            <person name="Harkins D."/>
            <person name="Huot H."/>
            <person name="Kothari S.P."/>
            <person name="Madupu R."/>
            <person name="Li J."/>
            <person name="Nelson W.C."/>
            <person name="Shrivastava S."/>
            <person name="Giglio M.G."/>
            <person name="Haft D."/>
            <person name="Selengut J."/>
            <person name="Fraser-Ligget C."/>
            <person name="Seshadri R."/>
        </authorList>
    </citation>
    <scope>NUCLEOTIDE SEQUENCE [LARGE SCALE GENOMIC DNA]</scope>
    <source>
        <strain evidence="2">ATCC 35685 / NCTC 12138 / KC583</strain>
    </source>
</reference>
<dbReference type="KEGG" id="bbk:BARBAKC583_1062"/>
<dbReference type="AlphaFoldDB" id="A1UTN1"/>
<accession>A1UTN1</accession>
<protein>
    <submittedName>
        <fullName evidence="1">Uncharacterized protein</fullName>
    </submittedName>
</protein>
<proteinExistence type="predicted"/>
<evidence type="ECO:0000313" key="2">
    <source>
        <dbReference type="Proteomes" id="UP000000643"/>
    </source>
</evidence>
<evidence type="ECO:0000313" key="1">
    <source>
        <dbReference type="EMBL" id="ABM45416.1"/>
    </source>
</evidence>
<gene>
    <name evidence="1" type="ordered locus">BARBAKC583_1062</name>
</gene>
<dbReference type="EMBL" id="CP000524">
    <property type="protein sequence ID" value="ABM45416.1"/>
    <property type="molecule type" value="Genomic_DNA"/>
</dbReference>